<keyword evidence="3 11" id="KW-0479">Metal-binding</keyword>
<comment type="subcellular location">
    <subcellularLocation>
        <location evidence="1 11">Nucleus</location>
    </subcellularLocation>
</comment>
<keyword evidence="4" id="KW-0227">DNA damage</keyword>
<dbReference type="GO" id="GO:0005675">
    <property type="term" value="C:transcription factor TFIIH holo complex"/>
    <property type="evidence" value="ECO:0007669"/>
    <property type="project" value="UniProtKB-UniRule"/>
</dbReference>
<evidence type="ECO:0000256" key="11">
    <source>
        <dbReference type="PIRNR" id="PIRNR015919"/>
    </source>
</evidence>
<dbReference type="InterPro" id="IPR007198">
    <property type="entry name" value="Ssl1-like"/>
</dbReference>
<comment type="caution">
    <text evidence="14">The sequence shown here is derived from an EMBL/GenBank/DDBJ whole genome shotgun (WGS) entry which is preliminary data.</text>
</comment>
<dbReference type="PANTHER" id="PTHR12695">
    <property type="entry name" value="GENERAL TRANSCRIPTION FACTOR IIH SUBUNIT 2"/>
    <property type="match status" value="1"/>
</dbReference>
<evidence type="ECO:0000256" key="6">
    <source>
        <dbReference type="ARBA" id="ARBA00022833"/>
    </source>
</evidence>
<dbReference type="EMBL" id="CADEPI010000077">
    <property type="protein sequence ID" value="CAB3372838.1"/>
    <property type="molecule type" value="Genomic_DNA"/>
</dbReference>
<dbReference type="SMART" id="SM01047">
    <property type="entry name" value="C1_4"/>
    <property type="match status" value="1"/>
</dbReference>
<evidence type="ECO:0000313" key="15">
    <source>
        <dbReference type="Proteomes" id="UP000494165"/>
    </source>
</evidence>
<dbReference type="Proteomes" id="UP000494165">
    <property type="component" value="Unassembled WGS sequence"/>
</dbReference>
<keyword evidence="10 11" id="KW-0539">Nucleus</keyword>
<comment type="similarity">
    <text evidence="2 11">Belongs to the GTF2H2 family.</text>
</comment>
<name>A0A8S1CVK0_9INSE</name>
<evidence type="ECO:0000256" key="12">
    <source>
        <dbReference type="PIRSR" id="PIRSR015919-1"/>
    </source>
</evidence>
<evidence type="ECO:0000256" key="3">
    <source>
        <dbReference type="ARBA" id="ARBA00022723"/>
    </source>
</evidence>
<keyword evidence="9" id="KW-0234">DNA repair</keyword>
<gene>
    <name evidence="14" type="ORF">CLODIP_2_CD01944</name>
</gene>
<dbReference type="SUPFAM" id="SSF57889">
    <property type="entry name" value="Cysteine-rich domain"/>
    <property type="match status" value="1"/>
</dbReference>
<feature type="zinc finger region" description="C4-type" evidence="12">
    <location>
        <begin position="294"/>
        <end position="311"/>
    </location>
</feature>
<reference evidence="14 15" key="1">
    <citation type="submission" date="2020-04" db="EMBL/GenBank/DDBJ databases">
        <authorList>
            <person name="Alioto T."/>
            <person name="Alioto T."/>
            <person name="Gomez Garrido J."/>
        </authorList>
    </citation>
    <scope>NUCLEOTIDE SEQUENCE [LARGE SCALE GENOMIC DNA]</scope>
</reference>
<dbReference type="OrthoDB" id="284275at2759"/>
<evidence type="ECO:0000256" key="5">
    <source>
        <dbReference type="ARBA" id="ARBA00022771"/>
    </source>
</evidence>
<evidence type="ECO:0000259" key="13">
    <source>
        <dbReference type="PROSITE" id="PS50234"/>
    </source>
</evidence>
<dbReference type="GO" id="GO:0008270">
    <property type="term" value="F:zinc ion binding"/>
    <property type="evidence" value="ECO:0007669"/>
    <property type="project" value="UniProtKB-UniRule"/>
</dbReference>
<dbReference type="GO" id="GO:0000439">
    <property type="term" value="C:transcription factor TFIIH core complex"/>
    <property type="evidence" value="ECO:0007669"/>
    <property type="project" value="InterPro"/>
</dbReference>
<keyword evidence="8 11" id="KW-0804">Transcription</keyword>
<dbReference type="PANTHER" id="PTHR12695:SF2">
    <property type="entry name" value="GENERAL TRANSCRIPTION FACTOR IIH SUBUNIT 2-RELATED"/>
    <property type="match status" value="1"/>
</dbReference>
<keyword evidence="5" id="KW-0863">Zinc-finger</keyword>
<dbReference type="CDD" id="cd01453">
    <property type="entry name" value="vWA_transcription_factor_IIH_type"/>
    <property type="match status" value="1"/>
</dbReference>
<proteinExistence type="inferred from homology"/>
<protein>
    <recommendedName>
        <fullName evidence="11">General transcription factor IIH subunit</fullName>
    </recommendedName>
</protein>
<dbReference type="InterPro" id="IPR002035">
    <property type="entry name" value="VWF_A"/>
</dbReference>
<evidence type="ECO:0000313" key="14">
    <source>
        <dbReference type="EMBL" id="CAB3372838.1"/>
    </source>
</evidence>
<dbReference type="AlphaFoldDB" id="A0A8S1CVK0"/>
<dbReference type="Pfam" id="PF07975">
    <property type="entry name" value="C1_4"/>
    <property type="match status" value="1"/>
</dbReference>
<dbReference type="InterPro" id="IPR013083">
    <property type="entry name" value="Znf_RING/FYVE/PHD"/>
</dbReference>
<dbReference type="SUPFAM" id="SSF53300">
    <property type="entry name" value="vWA-like"/>
    <property type="match status" value="1"/>
</dbReference>
<dbReference type="PROSITE" id="PS00028">
    <property type="entry name" value="ZINC_FINGER_C2H2_1"/>
    <property type="match status" value="1"/>
</dbReference>
<dbReference type="FunFam" id="3.40.50.410:FF:000015">
    <property type="entry name" value="General transcription factor IIH subunit 2"/>
    <property type="match status" value="1"/>
</dbReference>
<dbReference type="Gene3D" id="3.30.40.10">
    <property type="entry name" value="Zinc/RING finger domain, C3HC4 (zinc finger)"/>
    <property type="match status" value="1"/>
</dbReference>
<organism evidence="14 15">
    <name type="scientific">Cloeon dipterum</name>
    <dbReference type="NCBI Taxonomy" id="197152"/>
    <lineage>
        <taxon>Eukaryota</taxon>
        <taxon>Metazoa</taxon>
        <taxon>Ecdysozoa</taxon>
        <taxon>Arthropoda</taxon>
        <taxon>Hexapoda</taxon>
        <taxon>Insecta</taxon>
        <taxon>Pterygota</taxon>
        <taxon>Palaeoptera</taxon>
        <taxon>Ephemeroptera</taxon>
        <taxon>Pisciforma</taxon>
        <taxon>Baetidae</taxon>
        <taxon>Cloeon</taxon>
    </lineage>
</organism>
<dbReference type="InterPro" id="IPR046349">
    <property type="entry name" value="C1-like_sf"/>
</dbReference>
<accession>A0A8S1CVK0</accession>
<evidence type="ECO:0000256" key="1">
    <source>
        <dbReference type="ARBA" id="ARBA00004123"/>
    </source>
</evidence>
<sequence>MAAEDDGKEYRWETGYEKTWEAIKEDDDGLLDGSVAEIIQKAKRKRMLERKSNARLGMMRHIFVVIDLSECMADQDLKPTRQICTIKLLNAFIEEFFDQNPISQMGIIVMKNKRAEKVSDLTGTAKKHIKALHQVESMPCGGEPSLQNALEMAMRSLKMLPSHASREILIILGSLTTCDPGDINQTINELKEHVIQCSLISLAGEVHICKALAKATGGQFGVVLDDAHFKDLLLLHVEPPPAAAKLEPALIKMGFPHHVTGAVGQSKDAPMLAICMCHLDVPSECKLSAGGYFCPQCNSKYCELPVECKACGLTLASAPHLARSYHHLFPVAPFAELPFNAGDKNDPCYSCQRSYSASKDKNIYKCGRCLQIFCVDCDIFVHETLHMCPGCASHPSTTSQLK</sequence>
<keyword evidence="15" id="KW-1185">Reference proteome</keyword>
<evidence type="ECO:0000256" key="7">
    <source>
        <dbReference type="ARBA" id="ARBA00023015"/>
    </source>
</evidence>
<dbReference type="PROSITE" id="PS50234">
    <property type="entry name" value="VWFA"/>
    <property type="match status" value="1"/>
</dbReference>
<dbReference type="GO" id="GO:0006351">
    <property type="term" value="P:DNA-templated transcription"/>
    <property type="evidence" value="ECO:0007669"/>
    <property type="project" value="InterPro"/>
</dbReference>
<dbReference type="GO" id="GO:0006289">
    <property type="term" value="P:nucleotide-excision repair"/>
    <property type="evidence" value="ECO:0007669"/>
    <property type="project" value="UniProtKB-UniRule"/>
</dbReference>
<dbReference type="NCBIfam" id="TIGR00622">
    <property type="entry name" value="ssl1"/>
    <property type="match status" value="1"/>
</dbReference>
<keyword evidence="7 11" id="KW-0805">Transcription regulation</keyword>
<feature type="domain" description="VWFA" evidence="13">
    <location>
        <begin position="61"/>
        <end position="212"/>
    </location>
</feature>
<dbReference type="Gene3D" id="3.40.50.410">
    <property type="entry name" value="von Willebrand factor, type A domain"/>
    <property type="match status" value="1"/>
</dbReference>
<dbReference type="InterPro" id="IPR036465">
    <property type="entry name" value="vWFA_dom_sf"/>
</dbReference>
<evidence type="ECO:0000256" key="4">
    <source>
        <dbReference type="ARBA" id="ARBA00022763"/>
    </source>
</evidence>
<evidence type="ECO:0000256" key="10">
    <source>
        <dbReference type="ARBA" id="ARBA00023242"/>
    </source>
</evidence>
<evidence type="ECO:0000256" key="9">
    <source>
        <dbReference type="ARBA" id="ARBA00023204"/>
    </source>
</evidence>
<evidence type="ECO:0000256" key="8">
    <source>
        <dbReference type="ARBA" id="ARBA00023163"/>
    </source>
</evidence>
<keyword evidence="6 11" id="KW-0862">Zinc</keyword>
<evidence type="ECO:0000256" key="2">
    <source>
        <dbReference type="ARBA" id="ARBA00006092"/>
    </source>
</evidence>
<dbReference type="SMART" id="SM00327">
    <property type="entry name" value="VWA"/>
    <property type="match status" value="1"/>
</dbReference>
<dbReference type="PIRSF" id="PIRSF015919">
    <property type="entry name" value="TFIIH_SSL1"/>
    <property type="match status" value="1"/>
</dbReference>
<dbReference type="GO" id="GO:0006357">
    <property type="term" value="P:regulation of transcription by RNA polymerase II"/>
    <property type="evidence" value="ECO:0007669"/>
    <property type="project" value="TreeGrafter"/>
</dbReference>
<dbReference type="InterPro" id="IPR004595">
    <property type="entry name" value="TFIIH_C1-like_dom"/>
</dbReference>
<dbReference type="InterPro" id="IPR012170">
    <property type="entry name" value="TFIIH_SSL1/p44"/>
</dbReference>
<dbReference type="InterPro" id="IPR013087">
    <property type="entry name" value="Znf_C2H2_type"/>
</dbReference>
<dbReference type="Pfam" id="PF04056">
    <property type="entry name" value="Ssl1"/>
    <property type="match status" value="1"/>
</dbReference>